<sequence length="47" mass="5459">MLSCYSFWVRDRYGLSSPNLLCNGHLGNYNTISHTKCCCPKCNWCLR</sequence>
<evidence type="ECO:0000313" key="2">
    <source>
        <dbReference type="Proteomes" id="UP001497382"/>
    </source>
</evidence>
<name>A0AAV2B9V1_9ARAC</name>
<evidence type="ECO:0000313" key="1">
    <source>
        <dbReference type="EMBL" id="CAL1292842.1"/>
    </source>
</evidence>
<proteinExistence type="predicted"/>
<comment type="caution">
    <text evidence="1">The sequence shown here is derived from an EMBL/GenBank/DDBJ whole genome shotgun (WGS) entry which is preliminary data.</text>
</comment>
<dbReference type="EMBL" id="CAXIEN010000314">
    <property type="protein sequence ID" value="CAL1292846.1"/>
    <property type="molecule type" value="Genomic_DNA"/>
</dbReference>
<organism evidence="1 2">
    <name type="scientific">Larinioides sclopetarius</name>
    <dbReference type="NCBI Taxonomy" id="280406"/>
    <lineage>
        <taxon>Eukaryota</taxon>
        <taxon>Metazoa</taxon>
        <taxon>Ecdysozoa</taxon>
        <taxon>Arthropoda</taxon>
        <taxon>Chelicerata</taxon>
        <taxon>Arachnida</taxon>
        <taxon>Araneae</taxon>
        <taxon>Araneomorphae</taxon>
        <taxon>Entelegynae</taxon>
        <taxon>Araneoidea</taxon>
        <taxon>Araneidae</taxon>
        <taxon>Larinioides</taxon>
    </lineage>
</organism>
<protein>
    <submittedName>
        <fullName evidence="1">Uncharacterized protein</fullName>
    </submittedName>
</protein>
<keyword evidence="2" id="KW-1185">Reference proteome</keyword>
<dbReference type="Proteomes" id="UP001497382">
    <property type="component" value="Unassembled WGS sequence"/>
</dbReference>
<dbReference type="EMBL" id="CAXIEN010000314">
    <property type="protein sequence ID" value="CAL1292842.1"/>
    <property type="molecule type" value="Genomic_DNA"/>
</dbReference>
<reference evidence="1 2" key="1">
    <citation type="submission" date="2024-04" db="EMBL/GenBank/DDBJ databases">
        <authorList>
            <person name="Rising A."/>
            <person name="Reimegard J."/>
            <person name="Sonavane S."/>
            <person name="Akerstrom W."/>
            <person name="Nylinder S."/>
            <person name="Hedman E."/>
            <person name="Kallberg Y."/>
        </authorList>
    </citation>
    <scope>NUCLEOTIDE SEQUENCE [LARGE SCALE GENOMIC DNA]</scope>
</reference>
<dbReference type="AlphaFoldDB" id="A0AAV2B9V1"/>
<accession>A0AAV2B9V1</accession>
<gene>
    <name evidence="1" type="ORF">LARSCL_LOCUS17876</name>
</gene>